<feature type="compositionally biased region" description="Basic and acidic residues" evidence="1">
    <location>
        <begin position="147"/>
        <end position="181"/>
    </location>
</feature>
<evidence type="ECO:0000256" key="1">
    <source>
        <dbReference type="SAM" id="MobiDB-lite"/>
    </source>
</evidence>
<dbReference type="EMBL" id="BAABBP010000001">
    <property type="protein sequence ID" value="GAA3982018.1"/>
    <property type="molecule type" value="Genomic_DNA"/>
</dbReference>
<reference evidence="4" key="1">
    <citation type="journal article" date="2019" name="Int. J. Syst. Evol. Microbiol.">
        <title>The Global Catalogue of Microorganisms (GCM) 10K type strain sequencing project: providing services to taxonomists for standard genome sequencing and annotation.</title>
        <authorList>
            <consortium name="The Broad Institute Genomics Platform"/>
            <consortium name="The Broad Institute Genome Sequencing Center for Infectious Disease"/>
            <person name="Wu L."/>
            <person name="Ma J."/>
        </authorList>
    </citation>
    <scope>NUCLEOTIDE SEQUENCE [LARGE SCALE GENOMIC DNA]</scope>
    <source>
        <strain evidence="4">JCM 17561</strain>
    </source>
</reference>
<keyword evidence="2" id="KW-0732">Signal</keyword>
<dbReference type="Proteomes" id="UP001501627">
    <property type="component" value="Unassembled WGS sequence"/>
</dbReference>
<accession>A0ABP7QH47</accession>
<evidence type="ECO:0000313" key="4">
    <source>
        <dbReference type="Proteomes" id="UP001501627"/>
    </source>
</evidence>
<evidence type="ECO:0008006" key="5">
    <source>
        <dbReference type="Google" id="ProtNLM"/>
    </source>
</evidence>
<feature type="signal peptide" evidence="2">
    <location>
        <begin position="1"/>
        <end position="24"/>
    </location>
</feature>
<evidence type="ECO:0000256" key="2">
    <source>
        <dbReference type="SAM" id="SignalP"/>
    </source>
</evidence>
<feature type="chain" id="PRO_5046688890" description="YXWGXW repeat-containing protein" evidence="2">
    <location>
        <begin position="25"/>
        <end position="181"/>
    </location>
</feature>
<protein>
    <recommendedName>
        <fullName evidence="5">YXWGXW repeat-containing protein</fullName>
    </recommendedName>
</protein>
<keyword evidence="4" id="KW-1185">Reference proteome</keyword>
<comment type="caution">
    <text evidence="3">The sequence shown here is derived from an EMBL/GenBank/DDBJ whole genome shotgun (WGS) entry which is preliminary data.</text>
</comment>
<evidence type="ECO:0000313" key="3">
    <source>
        <dbReference type="EMBL" id="GAA3982018.1"/>
    </source>
</evidence>
<gene>
    <name evidence="3" type="ORF">GCM10022279_02070</name>
</gene>
<name>A0ABP7QH47_9BURK</name>
<feature type="region of interest" description="Disordered" evidence="1">
    <location>
        <begin position="96"/>
        <end position="181"/>
    </location>
</feature>
<organism evidence="3 4">
    <name type="scientific">Comamonas faecalis</name>
    <dbReference type="NCBI Taxonomy" id="1387849"/>
    <lineage>
        <taxon>Bacteria</taxon>
        <taxon>Pseudomonadati</taxon>
        <taxon>Pseudomonadota</taxon>
        <taxon>Betaproteobacteria</taxon>
        <taxon>Burkholderiales</taxon>
        <taxon>Comamonadaceae</taxon>
        <taxon>Comamonas</taxon>
    </lineage>
</organism>
<sequence>MGRRIALVLAVAATGLLLSGCVVAPAQPVYTTGEVYAPMAPPPPRYEVVPVLPFPGAIWISGYWGWSGGHHVWVPGRYMAPRPGYQWRPHQWAPRPGGGWALHGGQWAPPGRPGMQPNRPGAQRPVPRPPTAERPQRQRNWQQNARPRPDADAERGPRGPQNRGERRGPNGGGRGDRDHWR</sequence>
<proteinExistence type="predicted"/>
<dbReference type="PROSITE" id="PS51257">
    <property type="entry name" value="PROKAR_LIPOPROTEIN"/>
    <property type="match status" value="1"/>
</dbReference>